<organism evidence="1 2">
    <name type="scientific">Hoeflea alexandrii</name>
    <dbReference type="NCBI Taxonomy" id="288436"/>
    <lineage>
        <taxon>Bacteria</taxon>
        <taxon>Pseudomonadati</taxon>
        <taxon>Pseudomonadota</taxon>
        <taxon>Alphaproteobacteria</taxon>
        <taxon>Hyphomicrobiales</taxon>
        <taxon>Rhizobiaceae</taxon>
        <taxon>Hoeflea</taxon>
    </lineage>
</organism>
<sequence>MRELKQYLFGGSSVAGFTNALPETTKVPTPADIQPDADAGLIPSGTATATVASPTIKLRCMLREMCGLQTMAGFKVAPLLILSK</sequence>
<gene>
    <name evidence="1" type="ORF">GTW23_09575</name>
</gene>
<dbReference type="RefSeq" id="WP_193217261.1">
    <property type="nucleotide sequence ID" value="NZ_JAAAML010000001.1"/>
</dbReference>
<evidence type="ECO:0000313" key="2">
    <source>
        <dbReference type="Proteomes" id="UP001320715"/>
    </source>
</evidence>
<accession>A0ABT1CS33</accession>
<protein>
    <submittedName>
        <fullName evidence="1">Uncharacterized protein</fullName>
    </submittedName>
</protein>
<reference evidence="1 2" key="1">
    <citation type="submission" date="2020-01" db="EMBL/GenBank/DDBJ databases">
        <title>Genomes of bacteria type strains.</title>
        <authorList>
            <person name="Chen J."/>
            <person name="Zhu S."/>
            <person name="Yang J."/>
        </authorList>
    </citation>
    <scope>NUCLEOTIDE SEQUENCE [LARGE SCALE GENOMIC DNA]</scope>
    <source>
        <strain evidence="1 2">DSM 16655</strain>
    </source>
</reference>
<proteinExistence type="predicted"/>
<name>A0ABT1CS33_9HYPH</name>
<dbReference type="EMBL" id="JAAAML010000001">
    <property type="protein sequence ID" value="MCO6408421.1"/>
    <property type="molecule type" value="Genomic_DNA"/>
</dbReference>
<keyword evidence="2" id="KW-1185">Reference proteome</keyword>
<dbReference type="Proteomes" id="UP001320715">
    <property type="component" value="Unassembled WGS sequence"/>
</dbReference>
<comment type="caution">
    <text evidence="1">The sequence shown here is derived from an EMBL/GenBank/DDBJ whole genome shotgun (WGS) entry which is preliminary data.</text>
</comment>
<evidence type="ECO:0000313" key="1">
    <source>
        <dbReference type="EMBL" id="MCO6408421.1"/>
    </source>
</evidence>